<organism evidence="4 5">
    <name type="scientific">Thelephora terrestris</name>
    <dbReference type="NCBI Taxonomy" id="56493"/>
    <lineage>
        <taxon>Eukaryota</taxon>
        <taxon>Fungi</taxon>
        <taxon>Dikarya</taxon>
        <taxon>Basidiomycota</taxon>
        <taxon>Agaricomycotina</taxon>
        <taxon>Agaricomycetes</taxon>
        <taxon>Thelephorales</taxon>
        <taxon>Thelephoraceae</taxon>
        <taxon>Thelephora</taxon>
    </lineage>
</organism>
<reference evidence="4" key="2">
    <citation type="submission" date="2020-11" db="EMBL/GenBank/DDBJ databases">
        <authorList>
            <consortium name="DOE Joint Genome Institute"/>
            <person name="Kuo A."/>
            <person name="Miyauchi S."/>
            <person name="Kiss E."/>
            <person name="Drula E."/>
            <person name="Kohler A."/>
            <person name="Sanchez-Garcia M."/>
            <person name="Andreopoulos B."/>
            <person name="Barry K.W."/>
            <person name="Bonito G."/>
            <person name="Buee M."/>
            <person name="Carver A."/>
            <person name="Chen C."/>
            <person name="Cichocki N."/>
            <person name="Clum A."/>
            <person name="Culley D."/>
            <person name="Crous P.W."/>
            <person name="Fauchery L."/>
            <person name="Girlanda M."/>
            <person name="Hayes R."/>
            <person name="Keri Z."/>
            <person name="Labutti K."/>
            <person name="Lipzen A."/>
            <person name="Lombard V."/>
            <person name="Magnuson J."/>
            <person name="Maillard F."/>
            <person name="Morin E."/>
            <person name="Murat C."/>
            <person name="Nolan M."/>
            <person name="Ohm R."/>
            <person name="Pangilinan J."/>
            <person name="Pereira M."/>
            <person name="Perotto S."/>
            <person name="Peter M."/>
            <person name="Riley R."/>
            <person name="Sitrit Y."/>
            <person name="Stielow B."/>
            <person name="Szollosi G."/>
            <person name="Zifcakova L."/>
            <person name="Stursova M."/>
            <person name="Spatafora J.W."/>
            <person name="Tedersoo L."/>
            <person name="Vaario L.-M."/>
            <person name="Yamada A."/>
            <person name="Yan M."/>
            <person name="Wang P."/>
            <person name="Xu J."/>
            <person name="Bruns T."/>
            <person name="Baldrian P."/>
            <person name="Vilgalys R."/>
            <person name="Henrissat B."/>
            <person name="Grigoriev I.V."/>
            <person name="Hibbett D."/>
            <person name="Nagy L.G."/>
            <person name="Martin F.M."/>
        </authorList>
    </citation>
    <scope>NUCLEOTIDE SEQUENCE</scope>
    <source>
        <strain evidence="4">UH-Tt-Lm1</strain>
    </source>
</reference>
<evidence type="ECO:0000256" key="2">
    <source>
        <dbReference type="SAM" id="Phobius"/>
    </source>
</evidence>
<evidence type="ECO:0000256" key="1">
    <source>
        <dbReference type="SAM" id="MobiDB-lite"/>
    </source>
</evidence>
<name>A0A9P6L319_9AGAM</name>
<dbReference type="AlphaFoldDB" id="A0A9P6L319"/>
<dbReference type="EMBL" id="WIUZ02000016">
    <property type="protein sequence ID" value="KAF9780471.1"/>
    <property type="molecule type" value="Genomic_DNA"/>
</dbReference>
<keyword evidence="2" id="KW-0472">Membrane</keyword>
<dbReference type="InterPro" id="IPR045338">
    <property type="entry name" value="DUF6535"/>
</dbReference>
<dbReference type="Proteomes" id="UP000736335">
    <property type="component" value="Unassembled WGS sequence"/>
</dbReference>
<feature type="domain" description="DUF6535" evidence="3">
    <location>
        <begin position="118"/>
        <end position="291"/>
    </location>
</feature>
<dbReference type="Pfam" id="PF20153">
    <property type="entry name" value="DUF6535"/>
    <property type="match status" value="1"/>
</dbReference>
<reference evidence="4" key="1">
    <citation type="journal article" date="2020" name="Nat. Commun.">
        <title>Large-scale genome sequencing of mycorrhizal fungi provides insights into the early evolution of symbiotic traits.</title>
        <authorList>
            <person name="Miyauchi S."/>
            <person name="Kiss E."/>
            <person name="Kuo A."/>
            <person name="Drula E."/>
            <person name="Kohler A."/>
            <person name="Sanchez-Garcia M."/>
            <person name="Morin E."/>
            <person name="Andreopoulos B."/>
            <person name="Barry K.W."/>
            <person name="Bonito G."/>
            <person name="Buee M."/>
            <person name="Carver A."/>
            <person name="Chen C."/>
            <person name="Cichocki N."/>
            <person name="Clum A."/>
            <person name="Culley D."/>
            <person name="Crous P.W."/>
            <person name="Fauchery L."/>
            <person name="Girlanda M."/>
            <person name="Hayes R.D."/>
            <person name="Keri Z."/>
            <person name="LaButti K."/>
            <person name="Lipzen A."/>
            <person name="Lombard V."/>
            <person name="Magnuson J."/>
            <person name="Maillard F."/>
            <person name="Murat C."/>
            <person name="Nolan M."/>
            <person name="Ohm R.A."/>
            <person name="Pangilinan J."/>
            <person name="Pereira M.F."/>
            <person name="Perotto S."/>
            <person name="Peter M."/>
            <person name="Pfister S."/>
            <person name="Riley R."/>
            <person name="Sitrit Y."/>
            <person name="Stielow J.B."/>
            <person name="Szollosi G."/>
            <person name="Zifcakova L."/>
            <person name="Stursova M."/>
            <person name="Spatafora J.W."/>
            <person name="Tedersoo L."/>
            <person name="Vaario L.M."/>
            <person name="Yamada A."/>
            <person name="Yan M."/>
            <person name="Wang P."/>
            <person name="Xu J."/>
            <person name="Bruns T."/>
            <person name="Baldrian P."/>
            <person name="Vilgalys R."/>
            <person name="Dunand C."/>
            <person name="Henrissat B."/>
            <person name="Grigoriev I.V."/>
            <person name="Hibbett D."/>
            <person name="Nagy L.G."/>
            <person name="Martin F.M."/>
        </authorList>
    </citation>
    <scope>NUCLEOTIDE SEQUENCE</scope>
    <source>
        <strain evidence="4">UH-Tt-Lm1</strain>
    </source>
</reference>
<feature type="transmembrane region" description="Helical" evidence="2">
    <location>
        <begin position="297"/>
        <end position="320"/>
    </location>
</feature>
<accession>A0A9P6L319</accession>
<feature type="transmembrane region" description="Helical" evidence="2">
    <location>
        <begin position="361"/>
        <end position="389"/>
    </location>
</feature>
<feature type="transmembrane region" description="Helical" evidence="2">
    <location>
        <begin position="209"/>
        <end position="228"/>
    </location>
</feature>
<keyword evidence="2" id="KW-1133">Transmembrane helix</keyword>
<evidence type="ECO:0000313" key="4">
    <source>
        <dbReference type="EMBL" id="KAF9780471.1"/>
    </source>
</evidence>
<evidence type="ECO:0000259" key="3">
    <source>
        <dbReference type="Pfam" id="PF20153"/>
    </source>
</evidence>
<evidence type="ECO:0000313" key="5">
    <source>
        <dbReference type="Proteomes" id="UP000736335"/>
    </source>
</evidence>
<protein>
    <recommendedName>
        <fullName evidence="3">DUF6535 domain-containing protein</fullName>
    </recommendedName>
</protein>
<feature type="region of interest" description="Disordered" evidence="1">
    <location>
        <begin position="1"/>
        <end position="58"/>
    </location>
</feature>
<keyword evidence="5" id="KW-1185">Reference proteome</keyword>
<comment type="caution">
    <text evidence="4">The sequence shown here is derived from an EMBL/GenBank/DDBJ whole genome shotgun (WGS) entry which is preliminary data.</text>
</comment>
<proteinExistence type="predicted"/>
<keyword evidence="2" id="KW-0812">Transmembrane</keyword>
<sequence>MSLSEHNRYPPHMNGPGEIVVDPRALRPPHSSHRPIPVRPSSRTRVGDDSGQEDGPDLIRQGTAGALVDNMAHRRASHCPRILERDEANMRMRDKTANSKRTSALPVQKDCQALFYDKYHEMAKGYDEDFVKKYGGDLDTTLIFAGLFSAVASAFIIDVDSQLQPNTGAETAALLRVLIYKIDNTTFGNDVPAVPQWNGPPRAMVHVQAILFASLSASLLAALLAMLGKQWLNRYDSSDMRRSAVERDQNRQRKLDGITAWYFDYVMESLPVMLQAALLLLGCALSRYLWEVSTIVASVVVGVTSFGVLFYLFIVIAGVASESCPYQTPASLVLRYLKGPFEKSGAMAVINVAKYYRFPPWFGFNILCLLVIFIIVVPLAFAFDVLLFTGAMVRKLGARAHHLAEVRRAYHYLGEAHDTPEQRHDQQTTVSDLRCISWTLQTSLDKDIRLLAVEHLETKTELPHFNPTLVVSSCFDVLTGCLSMSGQEVAFVQGKEQLGIASARCFLRSFHHLLVTNEASSALADLRQRYNRVFSLDPNSMGLLLHHATTKIHALVSQDPNPPKVRWDNYRPPRQEHIAFTRHMVEAAKLGYQQRHRKVPRWILRFALHSLSLDPPDSVVADCLTIAAIDLGCQVSNISAPKESARVEQLSNLITRTLKSMIEAANPDSTFSKRKTISTILFYALSRRGRQQGMFDATLRAVEASPSQRFMWYQAGRYIATMVEEPIPSFWSLDELIRWARAVLVIPYTEEIGRSVVGATLQIASEESLRPYIPIGVWAWLKERPSLPPVCRGRSLGTDPDIIRHVRRLGDLEILKSYFLLVWSEWELPSRDSLDMMKITIREDFSGTRMRRHREDLVQRLDHVLGELRREPGHFNRHIEGRLYLHIEDWIKETRGVYRELRDVLLEVEGKRR</sequence>
<gene>
    <name evidence="4" type="ORF">BJ322DRAFT_1112471</name>
</gene>